<accession>L7W825</accession>
<gene>
    <name evidence="1" type="ordered locus">DDD_2693</name>
</gene>
<name>L7W825_NONDD</name>
<sequence length="42" mass="5045">MKKELLCFLKGRINSTFWETKLFKKDVKPNQSISNEYFVSVF</sequence>
<evidence type="ECO:0000313" key="2">
    <source>
        <dbReference type="Proteomes" id="UP000011173"/>
    </source>
</evidence>
<evidence type="ECO:0000313" key="1">
    <source>
        <dbReference type="EMBL" id="AGC77820.1"/>
    </source>
</evidence>
<protein>
    <submittedName>
        <fullName evidence="1">Uncharacterized protein</fullName>
    </submittedName>
</protein>
<dbReference type="AlphaFoldDB" id="L7W825"/>
<proteinExistence type="predicted"/>
<reference evidence="1 2" key="1">
    <citation type="journal article" date="2013" name="Genome Biol. Evol.">
        <title>Genomic makeup of the marine flavobacterium Nonlabens (Donghaeana) dokdonensis DSW-6 and identification of a novel class of rhodopsins.</title>
        <authorList>
            <person name="Kwon S.K."/>
            <person name="Kim B.K."/>
            <person name="Song J.Y."/>
            <person name="Kwak M.J."/>
            <person name="Lee C.H."/>
            <person name="Yoon J.H."/>
            <person name="Oh T.K."/>
            <person name="Kim J.F."/>
        </authorList>
    </citation>
    <scope>NUCLEOTIDE SEQUENCE [LARGE SCALE GENOMIC DNA]</scope>
    <source>
        <strain evidence="2">DSM 17205 / KCTC 12402 / DSW-6</strain>
    </source>
</reference>
<dbReference type="KEGG" id="ndo:DDD_2693"/>
<dbReference type="Proteomes" id="UP000011173">
    <property type="component" value="Chromosome"/>
</dbReference>
<dbReference type="HOGENOM" id="CLU_3254845_0_0_10"/>
<organism evidence="1 2">
    <name type="scientific">Nonlabens dokdonensis (strain DSM 17205 / KCTC 12402 / DSW-6)</name>
    <name type="common">Donghaeana dokdonensis</name>
    <dbReference type="NCBI Taxonomy" id="592029"/>
    <lineage>
        <taxon>Bacteria</taxon>
        <taxon>Pseudomonadati</taxon>
        <taxon>Bacteroidota</taxon>
        <taxon>Flavobacteriia</taxon>
        <taxon>Flavobacteriales</taxon>
        <taxon>Flavobacteriaceae</taxon>
        <taxon>Nonlabens</taxon>
    </lineage>
</organism>
<dbReference type="EMBL" id="CP001397">
    <property type="protein sequence ID" value="AGC77820.1"/>
    <property type="molecule type" value="Genomic_DNA"/>
</dbReference>